<keyword evidence="2" id="KW-0378">Hydrolase</keyword>
<protein>
    <submittedName>
        <fullName evidence="2">3-oxoadipate enol-lactonase</fullName>
        <ecNumber evidence="2">3.1.1.24</ecNumber>
    </submittedName>
</protein>
<dbReference type="GO" id="GO:0047570">
    <property type="term" value="F:3-oxoadipate enol-lactonase activity"/>
    <property type="evidence" value="ECO:0007669"/>
    <property type="project" value="UniProtKB-EC"/>
</dbReference>
<dbReference type="InterPro" id="IPR026968">
    <property type="entry name" value="PcaD/CatD"/>
</dbReference>
<dbReference type="PANTHER" id="PTHR43433:SF1">
    <property type="entry name" value="BLL5160 PROTEIN"/>
    <property type="match status" value="1"/>
</dbReference>
<dbReference type="EMBL" id="JAHWXQ010000003">
    <property type="protein sequence ID" value="MBW3365758.1"/>
    <property type="molecule type" value="Genomic_DNA"/>
</dbReference>
<dbReference type="PANTHER" id="PTHR43433">
    <property type="entry name" value="HYDROLASE, ALPHA/BETA FOLD FAMILY PROTEIN"/>
    <property type="match status" value="1"/>
</dbReference>
<dbReference type="NCBIfam" id="TIGR02427">
    <property type="entry name" value="protocat_pcaD"/>
    <property type="match status" value="1"/>
</dbReference>
<dbReference type="Pfam" id="PF00561">
    <property type="entry name" value="Abhydrolase_1"/>
    <property type="match status" value="1"/>
</dbReference>
<accession>A0ABS6XCN1</accession>
<keyword evidence="3" id="KW-1185">Reference proteome</keyword>
<evidence type="ECO:0000259" key="1">
    <source>
        <dbReference type="Pfam" id="PF00561"/>
    </source>
</evidence>
<reference evidence="2 3" key="1">
    <citation type="submission" date="2021-07" db="EMBL/GenBank/DDBJ databases">
        <authorList>
            <person name="Kim M.K."/>
        </authorList>
    </citation>
    <scope>NUCLEOTIDE SEQUENCE [LARGE SCALE GENOMIC DNA]</scope>
    <source>
        <strain evidence="2 3">HLY7-15</strain>
    </source>
</reference>
<dbReference type="Gene3D" id="3.40.50.1820">
    <property type="entry name" value="alpha/beta hydrolase"/>
    <property type="match status" value="1"/>
</dbReference>
<dbReference type="PRINTS" id="PR00111">
    <property type="entry name" value="ABHYDROLASE"/>
</dbReference>
<dbReference type="EC" id="3.1.1.24" evidence="2"/>
<evidence type="ECO:0000313" key="3">
    <source>
        <dbReference type="Proteomes" id="UP000774935"/>
    </source>
</evidence>
<comment type="caution">
    <text evidence="2">The sequence shown here is derived from an EMBL/GenBank/DDBJ whole genome shotgun (WGS) entry which is preliminary data.</text>
</comment>
<proteinExistence type="predicted"/>
<evidence type="ECO:0000313" key="2">
    <source>
        <dbReference type="EMBL" id="MBW3365758.1"/>
    </source>
</evidence>
<dbReference type="Proteomes" id="UP000774935">
    <property type="component" value="Unassembled WGS sequence"/>
</dbReference>
<dbReference type="InterPro" id="IPR000073">
    <property type="entry name" value="AB_hydrolase_1"/>
</dbReference>
<feature type="domain" description="AB hydrolase-1" evidence="1">
    <location>
        <begin position="23"/>
        <end position="244"/>
    </location>
</feature>
<dbReference type="InterPro" id="IPR050471">
    <property type="entry name" value="AB_hydrolase"/>
</dbReference>
<dbReference type="InterPro" id="IPR029058">
    <property type="entry name" value="AB_hydrolase_fold"/>
</dbReference>
<sequence length="271" mass="30174">MPTIKIAENDCFYTYDDLGHDDTLVFSNSLGTDLSMWDEVAHILSEHLNILRYDTRGHGQSTISSDVVTIADLGQDVIDLLDHLKLGKVYFCGLSMGGLIGQWLGIHNPERFKKIIIANTAAKIGTEEGWNARIAQVKEHGLQSILDGTAQRWFTPEFRKEHKAIVDAVLEKFKQTSLQGYIANCAAVRDADFRDELPKLSVPTLIISGTQDEVTTTEDGDFLASNIPRSRHVQLDANHLSSVEQPAAFAKNILYAAKNEGDFYLKIFPLI</sequence>
<organism evidence="2 3">
    <name type="scientific">Pontibacter populi</name>
    <dbReference type="NCBI Taxonomy" id="890055"/>
    <lineage>
        <taxon>Bacteria</taxon>
        <taxon>Pseudomonadati</taxon>
        <taxon>Bacteroidota</taxon>
        <taxon>Cytophagia</taxon>
        <taxon>Cytophagales</taxon>
        <taxon>Hymenobacteraceae</taxon>
        <taxon>Pontibacter</taxon>
    </lineage>
</organism>
<dbReference type="SUPFAM" id="SSF53474">
    <property type="entry name" value="alpha/beta-Hydrolases"/>
    <property type="match status" value="1"/>
</dbReference>
<gene>
    <name evidence="2" type="primary">pcaD</name>
    <name evidence="2" type="ORF">KYK27_11915</name>
</gene>
<name>A0ABS6XCN1_9BACT</name>
<dbReference type="RefSeq" id="WP_199110278.1">
    <property type="nucleotide sequence ID" value="NZ_JAHWXQ010000003.1"/>
</dbReference>